<sequence>MHTTRRALLAGTGATLVATAGCLGSVTGSGGGDSNCDLSARSPVESLPAPSLGPDDAGVTVMSFEDFSCPHCQTYHLEEFPSIESELVGGDVRYEHHDLPIPVSQQWSWAAASAARAVQDSTDDETFFAYAKSLFENQGSYSMSLVESLANDVGADGCDVRAAAENGRYRPVLEADRQRGLDMGVQGTPTVFVNGQEVTATFDAVRAAVERAQS</sequence>
<evidence type="ECO:0000256" key="4">
    <source>
        <dbReference type="ARBA" id="ARBA00022982"/>
    </source>
</evidence>
<dbReference type="InterPro" id="IPR012336">
    <property type="entry name" value="Thioredoxin-like_fold"/>
</dbReference>
<dbReference type="InterPro" id="IPR036249">
    <property type="entry name" value="Thioredoxin-like_sf"/>
</dbReference>
<dbReference type="GeneID" id="35591987"/>
<evidence type="ECO:0000256" key="7">
    <source>
        <dbReference type="ARBA" id="ARBA00023284"/>
    </source>
</evidence>
<dbReference type="OrthoDB" id="15256at2157"/>
<dbReference type="SUPFAM" id="SSF52833">
    <property type="entry name" value="Thioredoxin-like"/>
    <property type="match status" value="1"/>
</dbReference>
<gene>
    <name evidence="9" type="ORF">C2R22_07815</name>
</gene>
<dbReference type="Gene3D" id="3.40.30.10">
    <property type="entry name" value="Glutaredoxin"/>
    <property type="match status" value="1"/>
</dbReference>
<protein>
    <submittedName>
        <fullName evidence="9">Protein-disulfide isomerase</fullName>
    </submittedName>
</protein>
<dbReference type="Proteomes" id="UP000236584">
    <property type="component" value="Chromosome"/>
</dbReference>
<dbReference type="GO" id="GO:0016491">
    <property type="term" value="F:oxidoreductase activity"/>
    <property type="evidence" value="ECO:0007669"/>
    <property type="project" value="UniProtKB-KW"/>
</dbReference>
<evidence type="ECO:0000313" key="10">
    <source>
        <dbReference type="Proteomes" id="UP000236584"/>
    </source>
</evidence>
<dbReference type="RefSeq" id="WP_103425262.1">
    <property type="nucleotide sequence ID" value="NZ_CP026309.1"/>
</dbReference>
<keyword evidence="10" id="KW-1185">Reference proteome</keyword>
<evidence type="ECO:0000259" key="8">
    <source>
        <dbReference type="Pfam" id="PF13462"/>
    </source>
</evidence>
<evidence type="ECO:0000256" key="5">
    <source>
        <dbReference type="ARBA" id="ARBA00023002"/>
    </source>
</evidence>
<name>A0A2I8VI63_9EURY</name>
<dbReference type="GO" id="GO:0016853">
    <property type="term" value="F:isomerase activity"/>
    <property type="evidence" value="ECO:0007669"/>
    <property type="project" value="UniProtKB-KW"/>
</dbReference>
<dbReference type="Pfam" id="PF13462">
    <property type="entry name" value="Thioredoxin_4"/>
    <property type="match status" value="1"/>
</dbReference>
<evidence type="ECO:0000256" key="2">
    <source>
        <dbReference type="ARBA" id="ARBA00007787"/>
    </source>
</evidence>
<dbReference type="PANTHER" id="PTHR13887">
    <property type="entry name" value="GLUTATHIONE S-TRANSFERASE KAPPA"/>
    <property type="match status" value="1"/>
</dbReference>
<comment type="similarity">
    <text evidence="2">Belongs to the glutaredoxin family.</text>
</comment>
<evidence type="ECO:0000313" key="9">
    <source>
        <dbReference type="EMBL" id="AUV81574.1"/>
    </source>
</evidence>
<proteinExistence type="inferred from homology"/>
<keyword evidence="7" id="KW-0676">Redox-active center</keyword>
<dbReference type="PROSITE" id="PS51257">
    <property type="entry name" value="PROKAR_LIPOPROTEIN"/>
    <property type="match status" value="1"/>
</dbReference>
<keyword evidence="5" id="KW-0560">Oxidoreductase</keyword>
<evidence type="ECO:0000256" key="6">
    <source>
        <dbReference type="ARBA" id="ARBA00023157"/>
    </source>
</evidence>
<feature type="domain" description="Thioredoxin-like fold" evidence="8">
    <location>
        <begin position="50"/>
        <end position="210"/>
    </location>
</feature>
<dbReference type="KEGG" id="srub:C2R22_07815"/>
<dbReference type="AlphaFoldDB" id="A0A2I8VI63"/>
<organism evidence="9 10">
    <name type="scientific">Salinigranum rubrum</name>
    <dbReference type="NCBI Taxonomy" id="755307"/>
    <lineage>
        <taxon>Archaea</taxon>
        <taxon>Methanobacteriati</taxon>
        <taxon>Methanobacteriota</taxon>
        <taxon>Stenosarchaea group</taxon>
        <taxon>Halobacteria</taxon>
        <taxon>Halobacteriales</taxon>
        <taxon>Haloferacaceae</taxon>
        <taxon>Salinigranum</taxon>
    </lineage>
</organism>
<comment type="similarity">
    <text evidence="1">Belongs to the thioredoxin family. DsbA subfamily.</text>
</comment>
<keyword evidence="9" id="KW-0413">Isomerase</keyword>
<keyword evidence="6" id="KW-1015">Disulfide bond</keyword>
<reference evidence="9 10" key="1">
    <citation type="submission" date="2018-01" db="EMBL/GenBank/DDBJ databases">
        <title>Complete genome sequence of Salinigranum rubrum GX10T, an extremely halophilic archaeon isolated from a marine solar saltern.</title>
        <authorList>
            <person name="Han S."/>
        </authorList>
    </citation>
    <scope>NUCLEOTIDE SEQUENCE [LARGE SCALE GENOMIC DNA]</scope>
    <source>
        <strain evidence="9 10">GX10</strain>
    </source>
</reference>
<dbReference type="PANTHER" id="PTHR13887:SF14">
    <property type="entry name" value="DISULFIDE BOND FORMATION PROTEIN D"/>
    <property type="match status" value="1"/>
</dbReference>
<accession>A0A2I8VI63</accession>
<evidence type="ECO:0000256" key="3">
    <source>
        <dbReference type="ARBA" id="ARBA00022729"/>
    </source>
</evidence>
<keyword evidence="4" id="KW-0249">Electron transport</keyword>
<evidence type="ECO:0000256" key="1">
    <source>
        <dbReference type="ARBA" id="ARBA00005791"/>
    </source>
</evidence>
<keyword evidence="3" id="KW-0732">Signal</keyword>
<keyword evidence="4" id="KW-0813">Transport</keyword>
<dbReference type="EMBL" id="CP026309">
    <property type="protein sequence ID" value="AUV81574.1"/>
    <property type="molecule type" value="Genomic_DNA"/>
</dbReference>